<keyword evidence="4" id="KW-1185">Reference proteome</keyword>
<feature type="transmembrane region" description="Helical" evidence="1">
    <location>
        <begin position="69"/>
        <end position="86"/>
    </location>
</feature>
<dbReference type="EMBL" id="JBHTIL010000001">
    <property type="protein sequence ID" value="MFD0925957.1"/>
    <property type="molecule type" value="Genomic_DNA"/>
</dbReference>
<reference evidence="4" key="1">
    <citation type="journal article" date="2019" name="Int. J. Syst. Evol. Microbiol.">
        <title>The Global Catalogue of Microorganisms (GCM) 10K type strain sequencing project: providing services to taxonomists for standard genome sequencing and annotation.</title>
        <authorList>
            <consortium name="The Broad Institute Genomics Platform"/>
            <consortium name="The Broad Institute Genome Sequencing Center for Infectious Disease"/>
            <person name="Wu L."/>
            <person name="Ma J."/>
        </authorList>
    </citation>
    <scope>NUCLEOTIDE SEQUENCE [LARGE SCALE GENOMIC DNA]</scope>
    <source>
        <strain evidence="4">CCUG 50873</strain>
    </source>
</reference>
<organism evidence="3 4">
    <name type="scientific">Williamsia deligens</name>
    <dbReference type="NCBI Taxonomy" id="321325"/>
    <lineage>
        <taxon>Bacteria</taxon>
        <taxon>Bacillati</taxon>
        <taxon>Actinomycetota</taxon>
        <taxon>Actinomycetes</taxon>
        <taxon>Mycobacteriales</taxon>
        <taxon>Nocardiaceae</taxon>
        <taxon>Williamsia</taxon>
    </lineage>
</organism>
<evidence type="ECO:0000256" key="1">
    <source>
        <dbReference type="SAM" id="Phobius"/>
    </source>
</evidence>
<keyword evidence="1" id="KW-1133">Transmembrane helix</keyword>
<dbReference type="PANTHER" id="PTHR45138">
    <property type="entry name" value="REGULATORY COMPONENTS OF SENSORY TRANSDUCTION SYSTEM"/>
    <property type="match status" value="1"/>
</dbReference>
<dbReference type="NCBIfam" id="TIGR00254">
    <property type="entry name" value="GGDEF"/>
    <property type="match status" value="1"/>
</dbReference>
<proteinExistence type="predicted"/>
<dbReference type="Pfam" id="PF00990">
    <property type="entry name" value="GGDEF"/>
    <property type="match status" value="1"/>
</dbReference>
<evidence type="ECO:0000259" key="2">
    <source>
        <dbReference type="PROSITE" id="PS50887"/>
    </source>
</evidence>
<dbReference type="SMART" id="SM00267">
    <property type="entry name" value="GGDEF"/>
    <property type="match status" value="1"/>
</dbReference>
<sequence>MTAPPRSAETEFERGVRVDPLTNVDGPMPGPTPKPSFRALLWRWLTGDFDYAYVIEHHSLRPLYNPMRVILAGNTALLAICAMTLLSSEEGPPTRAGVVWTILVFVVQVAVVLLIAAVPRDFLIRHARPCIVGFGIFADLGLASVLLLYSPIVSAYACVFFVVNGALCTFMVSSRWLLAHLAFATAVIAVTVARLHAAGSFDDQAIVAGTIVLVAAVDGIPAVAHFAWSTLSADSRQAIRDPLTGLLNRRGADVSVEPLWSHAAADGHAVAVMVIDVDDFKRINDTFGHDVGDETLRRLAAAFVDAVGDGVCARTGGEEFTAHIAGPPEDLRRRIAAVPARIRAIRDPGCTVSVGAAIVGAAAVREAGIGVVRPALRTADTVMYEAKQRGGDRALTVDVGSV</sequence>
<evidence type="ECO:0000313" key="4">
    <source>
        <dbReference type="Proteomes" id="UP001597068"/>
    </source>
</evidence>
<feature type="transmembrane region" description="Helical" evidence="1">
    <location>
        <begin position="130"/>
        <end position="148"/>
    </location>
</feature>
<feature type="transmembrane region" description="Helical" evidence="1">
    <location>
        <begin position="177"/>
        <end position="199"/>
    </location>
</feature>
<keyword evidence="1" id="KW-0812">Transmembrane</keyword>
<dbReference type="Proteomes" id="UP001597068">
    <property type="component" value="Unassembled WGS sequence"/>
</dbReference>
<dbReference type="RefSeq" id="WP_253646135.1">
    <property type="nucleotide sequence ID" value="NZ_BAAAMO010000002.1"/>
</dbReference>
<name>A0ABW3G7A1_9NOCA</name>
<dbReference type="InterPro" id="IPR043128">
    <property type="entry name" value="Rev_trsase/Diguanyl_cyclase"/>
</dbReference>
<dbReference type="InterPro" id="IPR050469">
    <property type="entry name" value="Diguanylate_Cyclase"/>
</dbReference>
<feature type="transmembrane region" description="Helical" evidence="1">
    <location>
        <begin position="205"/>
        <end position="228"/>
    </location>
</feature>
<accession>A0ABW3G7A1</accession>
<dbReference type="PROSITE" id="PS50887">
    <property type="entry name" value="GGDEF"/>
    <property type="match status" value="1"/>
</dbReference>
<dbReference type="Gene3D" id="3.30.70.270">
    <property type="match status" value="1"/>
</dbReference>
<gene>
    <name evidence="3" type="ORF">ACFQ04_09430</name>
</gene>
<feature type="domain" description="GGDEF" evidence="2">
    <location>
        <begin position="268"/>
        <end position="399"/>
    </location>
</feature>
<keyword evidence="3" id="KW-0548">Nucleotidyltransferase</keyword>
<dbReference type="CDD" id="cd01949">
    <property type="entry name" value="GGDEF"/>
    <property type="match status" value="1"/>
</dbReference>
<protein>
    <submittedName>
        <fullName evidence="3">Diguanylate cyclase domain-containing protein</fullName>
        <ecNumber evidence="3">2.7.7.65</ecNumber>
    </submittedName>
</protein>
<dbReference type="EC" id="2.7.7.65" evidence="3"/>
<dbReference type="PANTHER" id="PTHR45138:SF9">
    <property type="entry name" value="DIGUANYLATE CYCLASE DGCM-RELATED"/>
    <property type="match status" value="1"/>
</dbReference>
<dbReference type="InterPro" id="IPR029787">
    <property type="entry name" value="Nucleotide_cyclase"/>
</dbReference>
<dbReference type="SUPFAM" id="SSF55073">
    <property type="entry name" value="Nucleotide cyclase"/>
    <property type="match status" value="1"/>
</dbReference>
<dbReference type="InterPro" id="IPR000160">
    <property type="entry name" value="GGDEF_dom"/>
</dbReference>
<feature type="transmembrane region" description="Helical" evidence="1">
    <location>
        <begin position="98"/>
        <end position="118"/>
    </location>
</feature>
<keyword evidence="3" id="KW-0808">Transferase</keyword>
<keyword evidence="1" id="KW-0472">Membrane</keyword>
<comment type="caution">
    <text evidence="3">The sequence shown here is derived from an EMBL/GenBank/DDBJ whole genome shotgun (WGS) entry which is preliminary data.</text>
</comment>
<evidence type="ECO:0000313" key="3">
    <source>
        <dbReference type="EMBL" id="MFD0925957.1"/>
    </source>
</evidence>
<dbReference type="GO" id="GO:0052621">
    <property type="term" value="F:diguanylate cyclase activity"/>
    <property type="evidence" value="ECO:0007669"/>
    <property type="project" value="UniProtKB-EC"/>
</dbReference>